<sequence length="8" mass="894">MEALSKDT</sequence>
<dbReference type="EMBL" id="CAADFH010000154">
    <property type="protein sequence ID" value="VFK01625.1"/>
    <property type="molecule type" value="Genomic_DNA"/>
</dbReference>
<gene>
    <name evidence="1" type="ORF">BECKLFY1418A_GA0070994_11545</name>
</gene>
<proteinExistence type="predicted"/>
<protein>
    <submittedName>
        <fullName evidence="1">Uncharacterized protein</fullName>
    </submittedName>
</protein>
<organism evidence="1">
    <name type="scientific">Candidatus Kentrum sp. LFY</name>
    <dbReference type="NCBI Taxonomy" id="2126342"/>
    <lineage>
        <taxon>Bacteria</taxon>
        <taxon>Pseudomonadati</taxon>
        <taxon>Pseudomonadota</taxon>
        <taxon>Gammaproteobacteria</taxon>
        <taxon>Candidatus Kentrum</taxon>
    </lineage>
</organism>
<evidence type="ECO:0000313" key="1">
    <source>
        <dbReference type="EMBL" id="VFK01625.1"/>
    </source>
</evidence>
<name>A0A450VA16_9GAMM</name>
<accession>A0A450VA16</accession>
<reference evidence="1" key="1">
    <citation type="submission" date="2019-02" db="EMBL/GenBank/DDBJ databases">
        <authorList>
            <person name="Gruber-Vodicka R. H."/>
            <person name="Seah K. B. B."/>
        </authorList>
    </citation>
    <scope>NUCLEOTIDE SEQUENCE</scope>
    <source>
        <strain evidence="1">BECK_M6</strain>
    </source>
</reference>